<organism evidence="3 4">
    <name type="scientific">Thermoanaerobaculum aquaticum</name>
    <dbReference type="NCBI Taxonomy" id="1312852"/>
    <lineage>
        <taxon>Bacteria</taxon>
        <taxon>Pseudomonadati</taxon>
        <taxon>Acidobacteriota</taxon>
        <taxon>Thermoanaerobaculia</taxon>
        <taxon>Thermoanaerobaculales</taxon>
        <taxon>Thermoanaerobaculaceae</taxon>
        <taxon>Thermoanaerobaculum</taxon>
    </lineage>
</organism>
<keyword evidence="1" id="KW-1133">Transmembrane helix</keyword>
<feature type="transmembrane region" description="Helical" evidence="1">
    <location>
        <begin position="6"/>
        <end position="22"/>
    </location>
</feature>
<dbReference type="EMBL" id="DSMR01000046">
    <property type="protein sequence ID" value="HET46674.1"/>
    <property type="molecule type" value="Genomic_DNA"/>
</dbReference>
<keyword evidence="1" id="KW-0472">Membrane</keyword>
<keyword evidence="4" id="KW-1185">Reference proteome</keyword>
<keyword evidence="1" id="KW-0812">Transmembrane</keyword>
<evidence type="ECO:0000256" key="1">
    <source>
        <dbReference type="SAM" id="Phobius"/>
    </source>
</evidence>
<evidence type="ECO:0000313" key="4">
    <source>
        <dbReference type="Proteomes" id="UP000027284"/>
    </source>
</evidence>
<reference evidence="2" key="2">
    <citation type="journal article" date="2020" name="mSystems">
        <title>Genome- and Community-Level Interaction Insights into Carbon Utilization and Element Cycling Functions of Hydrothermarchaeota in Hydrothermal Sediment.</title>
        <authorList>
            <person name="Zhou Z."/>
            <person name="Liu Y."/>
            <person name="Xu W."/>
            <person name="Pan J."/>
            <person name="Luo Z.H."/>
            <person name="Li M."/>
        </authorList>
    </citation>
    <scope>NUCLEOTIDE SEQUENCE [LARGE SCALE GENOMIC DNA]</scope>
    <source>
        <strain evidence="2">SpSt-299</strain>
    </source>
</reference>
<name>A0A062XWF6_9BACT</name>
<dbReference type="RefSeq" id="WP_038049019.1">
    <property type="nucleotide sequence ID" value="NZ_JMFG01000017.1"/>
</dbReference>
<reference evidence="3 4" key="1">
    <citation type="submission" date="2014-04" db="EMBL/GenBank/DDBJ databases">
        <title>The Genome Sequence of Thermoanaerobaculum aquaticum MP-01, The First Cultivated Group 23 Acidobacterium.</title>
        <authorList>
            <person name="Stamps B.W."/>
            <person name="Losey N.A."/>
            <person name="Lawson P.A."/>
            <person name="Stevenson B.S."/>
        </authorList>
    </citation>
    <scope>NUCLEOTIDE SEQUENCE [LARGE SCALE GENOMIC DNA]</scope>
    <source>
        <strain evidence="3 4">MP-01</strain>
    </source>
</reference>
<gene>
    <name evidence="3" type="ORF">EG19_02785</name>
    <name evidence="2" type="ORF">ENQ31_00695</name>
</gene>
<feature type="transmembrane region" description="Helical" evidence="1">
    <location>
        <begin position="57"/>
        <end position="77"/>
    </location>
</feature>
<accession>A0A062XWF6</accession>
<evidence type="ECO:0000313" key="3">
    <source>
        <dbReference type="EMBL" id="KDA53759.1"/>
    </source>
</evidence>
<comment type="caution">
    <text evidence="3">The sequence shown here is derived from an EMBL/GenBank/DDBJ whole genome shotgun (WGS) entry which is preliminary data.</text>
</comment>
<sequence length="85" mass="9292">MSIGTPELALMVLLALAGFIFFRRRSHRRSWVVTVLVVAFCLVSLAISQLFPERRVLAVGFLLAAIATGLVGGFLRFSAGQTQKQ</sequence>
<feature type="transmembrane region" description="Helical" evidence="1">
    <location>
        <begin position="31"/>
        <end position="51"/>
    </location>
</feature>
<dbReference type="AlphaFoldDB" id="A0A062XWF6"/>
<evidence type="ECO:0000313" key="2">
    <source>
        <dbReference type="EMBL" id="HET46674.1"/>
    </source>
</evidence>
<dbReference type="EMBL" id="JMFG01000017">
    <property type="protein sequence ID" value="KDA53759.1"/>
    <property type="molecule type" value="Genomic_DNA"/>
</dbReference>
<protein>
    <submittedName>
        <fullName evidence="3">Uncharacterized protein</fullName>
    </submittedName>
</protein>
<proteinExistence type="predicted"/>
<dbReference type="Proteomes" id="UP000027284">
    <property type="component" value="Unassembled WGS sequence"/>
</dbReference>